<name>A0A662Z0Q2_ACIRT</name>
<feature type="chain" id="PRO_5024973434" description="Gamma-aminobutyric acid type B receptor subunit 2" evidence="1">
    <location>
        <begin position="21"/>
        <end position="131"/>
    </location>
</feature>
<evidence type="ECO:0000313" key="2">
    <source>
        <dbReference type="EMBL" id="RXN01664.1"/>
    </source>
</evidence>
<organism evidence="2 3">
    <name type="scientific">Acipenser ruthenus</name>
    <name type="common">Sterlet sturgeon</name>
    <dbReference type="NCBI Taxonomy" id="7906"/>
    <lineage>
        <taxon>Eukaryota</taxon>
        <taxon>Metazoa</taxon>
        <taxon>Chordata</taxon>
        <taxon>Craniata</taxon>
        <taxon>Vertebrata</taxon>
        <taxon>Euteleostomi</taxon>
        <taxon>Actinopterygii</taxon>
        <taxon>Chondrostei</taxon>
        <taxon>Acipenseriformes</taxon>
        <taxon>Acipenseridae</taxon>
        <taxon>Acipenser</taxon>
    </lineage>
</organism>
<dbReference type="Proteomes" id="UP000289886">
    <property type="component" value="Unassembled WGS sequence"/>
</dbReference>
<dbReference type="EMBL" id="SCEB01000026">
    <property type="protein sequence ID" value="RXN01664.1"/>
    <property type="molecule type" value="Genomic_DNA"/>
</dbReference>
<gene>
    <name evidence="2" type="ORF">EOD39_5813</name>
</gene>
<reference evidence="2 3" key="1">
    <citation type="submission" date="2019-01" db="EMBL/GenBank/DDBJ databases">
        <title>Draft Genome and Complete Hox-Cluster Characterization of the Sterlet Sturgeon (Acipenser ruthenus).</title>
        <authorList>
            <person name="Wei Q."/>
        </authorList>
    </citation>
    <scope>NUCLEOTIDE SEQUENCE [LARGE SCALE GENOMIC DNA]</scope>
    <source>
        <strain evidence="2">WHYD16114868_AA</strain>
        <tissue evidence="2">Blood</tissue>
    </source>
</reference>
<dbReference type="Gene3D" id="3.40.50.2300">
    <property type="match status" value="1"/>
</dbReference>
<accession>A0A662Z0Q2</accession>
<proteinExistence type="predicted"/>
<keyword evidence="3" id="KW-1185">Reference proteome</keyword>
<evidence type="ECO:0000256" key="1">
    <source>
        <dbReference type="SAM" id="SignalP"/>
    </source>
</evidence>
<dbReference type="AlphaFoldDB" id="A0A662Z0Q2"/>
<evidence type="ECO:0000313" key="3">
    <source>
        <dbReference type="Proteomes" id="UP000289886"/>
    </source>
</evidence>
<protein>
    <recommendedName>
        <fullName evidence="4">Gamma-aminobutyric acid type B receptor subunit 2</fullName>
    </recommendedName>
</protein>
<sequence length="131" mass="14425">MFAVSGCMLLFVLGYGPVFASVPRERTGHSGHNAGYTSDGKQLPIMVLMPMNETAPMSNIGQGIHPAVLLAIQHINESKLYSFSLIPEIYDTEVLQHKSQFLLHDCRSTEPVVGSTEPIYLMFFLVPEAAE</sequence>
<comment type="caution">
    <text evidence="2">The sequence shown here is derived from an EMBL/GenBank/DDBJ whole genome shotgun (WGS) entry which is preliminary data.</text>
</comment>
<feature type="signal peptide" evidence="1">
    <location>
        <begin position="1"/>
        <end position="20"/>
    </location>
</feature>
<keyword evidence="1" id="KW-0732">Signal</keyword>
<evidence type="ECO:0008006" key="4">
    <source>
        <dbReference type="Google" id="ProtNLM"/>
    </source>
</evidence>